<feature type="binding site" description="axial binding residue" evidence="6">
    <location>
        <position position="519"/>
    </location>
    <ligand>
        <name>heme</name>
        <dbReference type="ChEBI" id="CHEBI:30413"/>
    </ligand>
    <ligandPart>
        <name>Fe</name>
        <dbReference type="ChEBI" id="CHEBI:18248"/>
    </ligandPart>
</feature>
<protein>
    <submittedName>
        <fullName evidence="8">Predicted protein</fullName>
    </submittedName>
</protein>
<organism evidence="9">
    <name type="scientific">Naegleria gruberi</name>
    <name type="common">Amoeba</name>
    <dbReference type="NCBI Taxonomy" id="5762"/>
    <lineage>
        <taxon>Eukaryota</taxon>
        <taxon>Discoba</taxon>
        <taxon>Heterolobosea</taxon>
        <taxon>Tetramitia</taxon>
        <taxon>Eutetramitia</taxon>
        <taxon>Vahlkampfiidae</taxon>
        <taxon>Naegleria</taxon>
    </lineage>
</organism>
<keyword evidence="4 6" id="KW-0408">Iron</keyword>
<evidence type="ECO:0000313" key="9">
    <source>
        <dbReference type="Proteomes" id="UP000006671"/>
    </source>
</evidence>
<evidence type="ECO:0000256" key="4">
    <source>
        <dbReference type="ARBA" id="ARBA00023004"/>
    </source>
</evidence>
<keyword evidence="5 7" id="KW-0503">Monooxygenase</keyword>
<dbReference type="OMA" id="MRPKPYQ"/>
<dbReference type="VEuPathDB" id="AmoebaDB:NAEGRDRAFT_69551"/>
<dbReference type="InParanoid" id="D2VKU2"/>
<dbReference type="GO" id="GO:0004497">
    <property type="term" value="F:monooxygenase activity"/>
    <property type="evidence" value="ECO:0007669"/>
    <property type="project" value="UniProtKB-KW"/>
</dbReference>
<comment type="similarity">
    <text evidence="7">Belongs to the cytochrome P450 family.</text>
</comment>
<dbReference type="OrthoDB" id="3945418at2759"/>
<proteinExistence type="inferred from homology"/>
<dbReference type="STRING" id="5762.D2VKU2"/>
<evidence type="ECO:0000313" key="8">
    <source>
        <dbReference type="EMBL" id="EFC42429.1"/>
    </source>
</evidence>
<evidence type="ECO:0000256" key="2">
    <source>
        <dbReference type="ARBA" id="ARBA00022723"/>
    </source>
</evidence>
<sequence>MLNSSTATRFVASSIQKLNKAGYSASVASHQALTTTIMIQQQSGRELGRNFTTTLCNTNPNTTPAANTTTAANTINGEQGKCPYHHDQKVNQPVKSWSEVPGPKGYPIVGNAMDFQKNASNLSDFLMSLCNEYGDMVKLNVFKFKMLVLANPYLLADMFKREEKRSNLDSFRYYKLQRNQILTPVEMKFEEDWNSMRQLYNIAMKPEFQETVTIPQLSELNGEFIRRLINNLQSVPESEMYKYVNSSDTNSRYAFDVVMKVFLGVKITDELASSLPFDIREFVNYSVKATDAAVRLDSKFPMYKYFKTKEYESFEKLMDKSTEYAKYCIQRFKTNPSQNPRLLELMQERAKELDRPDERIESVLIQFLQAGVDVTVKMLNHCYHRLAHHPELQQKIYEESVAVFGEPSMEELTSENGLSLTMEQYKQLKYTRIFIEEVLRLDLFTHLASGRQLTQDTEIGGYMIPKDTLILVQQKWATLKDEYVPRGAEFIPERHEKGSPLAPVNNYVSMPFGVGARRCPGARIATTEIHLGIINAVRHFVLSNNNLPNFPPFSHDAALLFIDSDKYPLYFTPRRDQVKDFVEKKEKK</sequence>
<comment type="cofactor">
    <cofactor evidence="1 6">
        <name>heme</name>
        <dbReference type="ChEBI" id="CHEBI:30413"/>
    </cofactor>
</comment>
<evidence type="ECO:0000256" key="5">
    <source>
        <dbReference type="ARBA" id="ARBA00023033"/>
    </source>
</evidence>
<dbReference type="KEGG" id="ngr:NAEGRDRAFT_69551"/>
<name>D2VKU2_NAEGR</name>
<keyword evidence="6 7" id="KW-0349">Heme</keyword>
<dbReference type="EMBL" id="GG738879">
    <property type="protein sequence ID" value="EFC42429.1"/>
    <property type="molecule type" value="Genomic_DNA"/>
</dbReference>
<dbReference type="SUPFAM" id="SSF48264">
    <property type="entry name" value="Cytochrome P450"/>
    <property type="match status" value="1"/>
</dbReference>
<keyword evidence="2 6" id="KW-0479">Metal-binding</keyword>
<evidence type="ECO:0000256" key="3">
    <source>
        <dbReference type="ARBA" id="ARBA00023002"/>
    </source>
</evidence>
<dbReference type="Gene3D" id="1.10.630.10">
    <property type="entry name" value="Cytochrome P450"/>
    <property type="match status" value="1"/>
</dbReference>
<dbReference type="Pfam" id="PF00067">
    <property type="entry name" value="p450"/>
    <property type="match status" value="1"/>
</dbReference>
<dbReference type="eggNOG" id="KOG0159">
    <property type="taxonomic scope" value="Eukaryota"/>
</dbReference>
<dbReference type="InterPro" id="IPR002401">
    <property type="entry name" value="Cyt_P450_E_grp-I"/>
</dbReference>
<dbReference type="PRINTS" id="PR00463">
    <property type="entry name" value="EP450I"/>
</dbReference>
<evidence type="ECO:0000256" key="1">
    <source>
        <dbReference type="ARBA" id="ARBA00001971"/>
    </source>
</evidence>
<dbReference type="GeneID" id="8851721"/>
<evidence type="ECO:0000256" key="7">
    <source>
        <dbReference type="RuleBase" id="RU000461"/>
    </source>
</evidence>
<dbReference type="RefSeq" id="XP_002675173.1">
    <property type="nucleotide sequence ID" value="XM_002675127.1"/>
</dbReference>
<dbReference type="InterPro" id="IPR001128">
    <property type="entry name" value="Cyt_P450"/>
</dbReference>
<evidence type="ECO:0000256" key="6">
    <source>
        <dbReference type="PIRSR" id="PIRSR602401-1"/>
    </source>
</evidence>
<gene>
    <name evidence="8" type="ORF">NAEGRDRAFT_69551</name>
</gene>
<reference evidence="8 9" key="1">
    <citation type="journal article" date="2010" name="Cell">
        <title>The genome of Naegleria gruberi illuminates early eukaryotic versatility.</title>
        <authorList>
            <person name="Fritz-Laylin L.K."/>
            <person name="Prochnik S.E."/>
            <person name="Ginger M.L."/>
            <person name="Dacks J.B."/>
            <person name="Carpenter M.L."/>
            <person name="Field M.C."/>
            <person name="Kuo A."/>
            <person name="Paredez A."/>
            <person name="Chapman J."/>
            <person name="Pham J."/>
            <person name="Shu S."/>
            <person name="Neupane R."/>
            <person name="Cipriano M."/>
            <person name="Mancuso J."/>
            <person name="Tu H."/>
            <person name="Salamov A."/>
            <person name="Lindquist E."/>
            <person name="Shapiro H."/>
            <person name="Lucas S."/>
            <person name="Grigoriev I.V."/>
            <person name="Cande W.Z."/>
            <person name="Fulton C."/>
            <person name="Rokhsar D.S."/>
            <person name="Dawson S.C."/>
        </authorList>
    </citation>
    <scope>NUCLEOTIDE SEQUENCE [LARGE SCALE GENOMIC DNA]</scope>
    <source>
        <strain evidence="8 9">NEG-M</strain>
    </source>
</reference>
<dbReference type="PROSITE" id="PS00086">
    <property type="entry name" value="CYTOCHROME_P450"/>
    <property type="match status" value="1"/>
</dbReference>
<dbReference type="GO" id="GO:0016705">
    <property type="term" value="F:oxidoreductase activity, acting on paired donors, with incorporation or reduction of molecular oxygen"/>
    <property type="evidence" value="ECO:0007669"/>
    <property type="project" value="InterPro"/>
</dbReference>
<dbReference type="PANTHER" id="PTHR24303:SF31">
    <property type="entry name" value="CYTOCHROME P450 307A1-RELATED"/>
    <property type="match status" value="1"/>
</dbReference>
<dbReference type="InterPro" id="IPR036396">
    <property type="entry name" value="Cyt_P450_sf"/>
</dbReference>
<dbReference type="AlphaFoldDB" id="D2VKU2"/>
<dbReference type="Proteomes" id="UP000006671">
    <property type="component" value="Unassembled WGS sequence"/>
</dbReference>
<keyword evidence="3 7" id="KW-0560">Oxidoreductase</keyword>
<keyword evidence="9" id="KW-1185">Reference proteome</keyword>
<dbReference type="GO" id="GO:0005506">
    <property type="term" value="F:iron ion binding"/>
    <property type="evidence" value="ECO:0007669"/>
    <property type="project" value="InterPro"/>
</dbReference>
<dbReference type="GO" id="GO:0020037">
    <property type="term" value="F:heme binding"/>
    <property type="evidence" value="ECO:0007669"/>
    <property type="project" value="InterPro"/>
</dbReference>
<dbReference type="InterPro" id="IPR017972">
    <property type="entry name" value="Cyt_P450_CS"/>
</dbReference>
<dbReference type="PANTHER" id="PTHR24303">
    <property type="entry name" value="HEME-BINDING MONOOXYGENASE FAMILY"/>
    <property type="match status" value="1"/>
</dbReference>
<accession>D2VKU2</accession>